<keyword evidence="2" id="KW-1185">Reference proteome</keyword>
<dbReference type="EMBL" id="JACEEZ010019697">
    <property type="protein sequence ID" value="KAG0715430.1"/>
    <property type="molecule type" value="Genomic_DNA"/>
</dbReference>
<dbReference type="PANTHER" id="PTHR46704:SF9">
    <property type="entry name" value="BHLH DOMAIN-CONTAINING PROTEIN"/>
    <property type="match status" value="1"/>
</dbReference>
<comment type="caution">
    <text evidence="1">The sequence shown here is derived from an EMBL/GenBank/DDBJ whole genome shotgun (WGS) entry which is preliminary data.</text>
</comment>
<evidence type="ECO:0000313" key="2">
    <source>
        <dbReference type="Proteomes" id="UP000770661"/>
    </source>
</evidence>
<proteinExistence type="predicted"/>
<reference evidence="1" key="1">
    <citation type="submission" date="2020-07" db="EMBL/GenBank/DDBJ databases">
        <title>The High-quality genome of the commercially important snow crab, Chionoecetes opilio.</title>
        <authorList>
            <person name="Jeong J.-H."/>
            <person name="Ryu S."/>
        </authorList>
    </citation>
    <scope>NUCLEOTIDE SEQUENCE</scope>
    <source>
        <strain evidence="1">MADBK_172401_WGS</strain>
        <tissue evidence="1">Digestive gland</tissue>
    </source>
</reference>
<dbReference type="AlphaFoldDB" id="A0A8J4Y5V6"/>
<protein>
    <submittedName>
        <fullName evidence="1">Uncharacterized protein</fullName>
    </submittedName>
</protein>
<sequence>MGLVQKLNGSNKTFGQVAELAFTNILHEGGQSKKIDIVFDVYRSTSIKQAERVNRGADNSLQYKNLAGGHHGAAVEEIPVWIFKQDLSDQAFIQLGQCWELSDEIFDKLEQFSCAMYAGSRSNKSRSSAAGGNSVNELRYQLFSAKRGEAESSQLPPCRDCLFLHAQRANFQAAIWRHCLEPKANVPSPSEHGWTEEDGKLNILWMRSAPAPEVEHLPVKLLLQKLGSSPMYSTVAGRCVKHKGSDHSSKPPSSANPWMPLPEPFLLSCLSLVLPVACLQDMQVWA</sequence>
<name>A0A8J4Y5V6_CHIOP</name>
<evidence type="ECO:0000313" key="1">
    <source>
        <dbReference type="EMBL" id="KAG0715430.1"/>
    </source>
</evidence>
<dbReference type="Proteomes" id="UP000770661">
    <property type="component" value="Unassembled WGS sequence"/>
</dbReference>
<accession>A0A8J4Y5V6</accession>
<dbReference type="PANTHER" id="PTHR46704">
    <property type="entry name" value="CXC DOMAIN-CONTAINING PROTEIN-RELATED"/>
    <property type="match status" value="1"/>
</dbReference>
<gene>
    <name evidence="1" type="ORF">GWK47_011945</name>
</gene>
<organism evidence="1 2">
    <name type="scientific">Chionoecetes opilio</name>
    <name type="common">Atlantic snow crab</name>
    <name type="synonym">Cancer opilio</name>
    <dbReference type="NCBI Taxonomy" id="41210"/>
    <lineage>
        <taxon>Eukaryota</taxon>
        <taxon>Metazoa</taxon>
        <taxon>Ecdysozoa</taxon>
        <taxon>Arthropoda</taxon>
        <taxon>Crustacea</taxon>
        <taxon>Multicrustacea</taxon>
        <taxon>Malacostraca</taxon>
        <taxon>Eumalacostraca</taxon>
        <taxon>Eucarida</taxon>
        <taxon>Decapoda</taxon>
        <taxon>Pleocyemata</taxon>
        <taxon>Brachyura</taxon>
        <taxon>Eubrachyura</taxon>
        <taxon>Majoidea</taxon>
        <taxon>Majidae</taxon>
        <taxon>Chionoecetes</taxon>
    </lineage>
</organism>